<dbReference type="InterPro" id="IPR032071">
    <property type="entry name" value="DUF4806"/>
</dbReference>
<protein>
    <submittedName>
        <fullName evidence="2">Nucleoporin nup45</fullName>
    </submittedName>
</protein>
<evidence type="ECO:0000313" key="2">
    <source>
        <dbReference type="EMBL" id="JAD09554.1"/>
    </source>
</evidence>
<dbReference type="GeneID" id="105214994"/>
<dbReference type="AlphaFoldDB" id="A0A0A1XDS5"/>
<dbReference type="OrthoDB" id="418595at2759"/>
<name>A0A0A1XDS5_ZEUCU</name>
<feature type="domain" description="DUF4806" evidence="1">
    <location>
        <begin position="125"/>
        <end position="204"/>
    </location>
</feature>
<accession>A0A0A1XDS5</accession>
<organism evidence="2">
    <name type="scientific">Zeugodacus cucurbitae</name>
    <name type="common">Melon fruit fly</name>
    <name type="synonym">Bactrocera cucurbitae</name>
    <dbReference type="NCBI Taxonomy" id="28588"/>
    <lineage>
        <taxon>Eukaryota</taxon>
        <taxon>Metazoa</taxon>
        <taxon>Ecdysozoa</taxon>
        <taxon>Arthropoda</taxon>
        <taxon>Hexapoda</taxon>
        <taxon>Insecta</taxon>
        <taxon>Pterygota</taxon>
        <taxon>Neoptera</taxon>
        <taxon>Endopterygota</taxon>
        <taxon>Diptera</taxon>
        <taxon>Brachycera</taxon>
        <taxon>Muscomorpha</taxon>
        <taxon>Tephritoidea</taxon>
        <taxon>Tephritidae</taxon>
        <taxon>Zeugodacus</taxon>
        <taxon>Zeugodacus</taxon>
    </lineage>
</organism>
<evidence type="ECO:0000259" key="1">
    <source>
        <dbReference type="Pfam" id="PF16064"/>
    </source>
</evidence>
<reference evidence="2" key="1">
    <citation type="submission" date="2014-11" db="EMBL/GenBank/DDBJ databases">
        <authorList>
            <person name="Geib S."/>
        </authorList>
    </citation>
    <scope>NUCLEOTIDE SEQUENCE</scope>
</reference>
<sequence length="261" mass="30235">MGDTLQNTSVQSIMQAQIIPQTRFYSINQQPIKIIKCGPEKIQNVQSTNNTTEVMSLLKTILNKQESLEKRIAEIEKSVFNTEILVSRHVIKTSEVIAQNQGKSDCEVKGKWVSSVDDIFIEIGAELPLATMDALLKVEEKLSEKEYNESMVEFIKKYKDSTDSVDKVLRQVFADALMKHFNWDGRWGKKTLSSLKLIDQIVFEVFKVDGRKSYERNVKRYVELSHNRWKKKMSLEKKISLDKKMILEKKIKQQNDILGYP</sequence>
<reference evidence="2" key="2">
    <citation type="journal article" date="2015" name="Gigascience">
        <title>Reconstructing a comprehensive transcriptome assembly of a white-pupal translocated strain of the pest fruit fly Bactrocera cucurbitae.</title>
        <authorList>
            <person name="Sim S.B."/>
            <person name="Calla B."/>
            <person name="Hall B."/>
            <person name="DeRego T."/>
            <person name="Geib S.M."/>
        </authorList>
    </citation>
    <scope>NUCLEOTIDE SEQUENCE</scope>
</reference>
<gene>
    <name evidence="2" type="primary">nup45_0</name>
    <name evidence="2" type="ORF">g.12581</name>
</gene>
<dbReference type="EMBL" id="GBXI01004738">
    <property type="protein sequence ID" value="JAD09554.1"/>
    <property type="molecule type" value="Transcribed_RNA"/>
</dbReference>
<proteinExistence type="predicted"/>
<dbReference type="CTD" id="32109"/>
<dbReference type="Pfam" id="PF16064">
    <property type="entry name" value="DUF4806"/>
    <property type="match status" value="1"/>
</dbReference>